<accession>A0A5J4Z7S2</accession>
<protein>
    <submittedName>
        <fullName evidence="1">Extra-large guanine nucleotide-binding protein 1</fullName>
    </submittedName>
</protein>
<evidence type="ECO:0000313" key="2">
    <source>
        <dbReference type="Proteomes" id="UP000324585"/>
    </source>
</evidence>
<proteinExistence type="predicted"/>
<organism evidence="1 2">
    <name type="scientific">Porphyridium purpureum</name>
    <name type="common">Red alga</name>
    <name type="synonym">Porphyridium cruentum</name>
    <dbReference type="NCBI Taxonomy" id="35688"/>
    <lineage>
        <taxon>Eukaryota</taxon>
        <taxon>Rhodophyta</taxon>
        <taxon>Bangiophyceae</taxon>
        <taxon>Porphyridiales</taxon>
        <taxon>Porphyridiaceae</taxon>
        <taxon>Porphyridium</taxon>
    </lineage>
</organism>
<dbReference type="AlphaFoldDB" id="A0A5J4Z7S2"/>
<gene>
    <name evidence="1" type="ORF">FVE85_7606</name>
</gene>
<dbReference type="Proteomes" id="UP000324585">
    <property type="component" value="Unassembled WGS sequence"/>
</dbReference>
<comment type="caution">
    <text evidence="1">The sequence shown here is derived from an EMBL/GenBank/DDBJ whole genome shotgun (WGS) entry which is preliminary data.</text>
</comment>
<name>A0A5J4Z7S2_PORPP</name>
<reference evidence="2" key="1">
    <citation type="journal article" date="2019" name="Nat. Commun.">
        <title>Expansion of phycobilisome linker gene families in mesophilic red algae.</title>
        <authorList>
            <person name="Lee J."/>
            <person name="Kim D."/>
            <person name="Bhattacharya D."/>
            <person name="Yoon H.S."/>
        </authorList>
    </citation>
    <scope>NUCLEOTIDE SEQUENCE [LARGE SCALE GENOMIC DNA]</scope>
    <source>
        <strain evidence="2">CCMP 1328</strain>
    </source>
</reference>
<keyword evidence="2" id="KW-1185">Reference proteome</keyword>
<dbReference type="EMBL" id="VRMN01000001">
    <property type="protein sequence ID" value="KAA8500021.1"/>
    <property type="molecule type" value="Genomic_DNA"/>
</dbReference>
<evidence type="ECO:0000313" key="1">
    <source>
        <dbReference type="EMBL" id="KAA8500021.1"/>
    </source>
</evidence>
<sequence length="228" mass="23224">MGSCMSAEPSGTTAGGANGYAQTQYAQTYPHAQQAYASPYAAVPAPAPPQASAHAQPAAATAAPVSINRVQLSDAQVRQFAMVGVPLQPGGKYWYDPRSGVWGTEGSGGLGVTGAGNMAFGNVPEDASGRGCSGVFINGRELHPTDVQFLVSKGIPVMPGRYWMNADSTYGYEHMPFTPLGRVNAGKGGGQGGDNFWHSSIAGASGNSDSSGAGYISFGDGSSVSYGM</sequence>
<dbReference type="OrthoDB" id="2020426at2759"/>